<protein>
    <submittedName>
        <fullName evidence="2">Uncharacterized protein</fullName>
    </submittedName>
</protein>
<dbReference type="EMBL" id="BDRX01000144">
    <property type="protein sequence ID" value="GBF99064.1"/>
    <property type="molecule type" value="Genomic_DNA"/>
</dbReference>
<evidence type="ECO:0000313" key="2">
    <source>
        <dbReference type="EMBL" id="GBF99064.1"/>
    </source>
</evidence>
<proteinExistence type="predicted"/>
<feature type="region of interest" description="Disordered" evidence="1">
    <location>
        <begin position="1"/>
        <end position="29"/>
    </location>
</feature>
<accession>A0A2V0PGY3</accession>
<sequence length="214" mass="22145">MGLGQKIKEAVTPGSKHHRHDVADPMMHPGMAGETATGAGLTREVHHEERIHAEREGGAPLAGGAAGGAGMPMGAGVGEGGVGGAAMGTEMRGTEVCGQQTFTQVEDRPIVKERVERVVEHRPVEKQFVTETRFVGERPVASATGETSLGVTERVIEAAEPGPTCPAPGAPIMSAEGEAIGRVQEGGMGGHEGRHTHEGRHAHEAGAARRSDII</sequence>
<comment type="caution">
    <text evidence="2">The sequence shown here is derived from an EMBL/GenBank/DDBJ whole genome shotgun (WGS) entry which is preliminary data.</text>
</comment>
<gene>
    <name evidence="2" type="ORF">Rsub_11835</name>
</gene>
<evidence type="ECO:0000256" key="1">
    <source>
        <dbReference type="SAM" id="MobiDB-lite"/>
    </source>
</evidence>
<evidence type="ECO:0000313" key="3">
    <source>
        <dbReference type="Proteomes" id="UP000247498"/>
    </source>
</evidence>
<dbReference type="AlphaFoldDB" id="A0A2V0PGY3"/>
<reference evidence="2 3" key="1">
    <citation type="journal article" date="2018" name="Sci. Rep.">
        <title>Raphidocelis subcapitata (=Pseudokirchneriella subcapitata) provides an insight into genome evolution and environmental adaptations in the Sphaeropleales.</title>
        <authorList>
            <person name="Suzuki S."/>
            <person name="Yamaguchi H."/>
            <person name="Nakajima N."/>
            <person name="Kawachi M."/>
        </authorList>
    </citation>
    <scope>NUCLEOTIDE SEQUENCE [LARGE SCALE GENOMIC DNA]</scope>
    <source>
        <strain evidence="2 3">NIES-35</strain>
    </source>
</reference>
<keyword evidence="3" id="KW-1185">Reference proteome</keyword>
<dbReference type="OrthoDB" id="541731at2759"/>
<feature type="compositionally biased region" description="Basic and acidic residues" evidence="1">
    <location>
        <begin position="191"/>
        <end position="214"/>
    </location>
</feature>
<organism evidence="2 3">
    <name type="scientific">Raphidocelis subcapitata</name>
    <dbReference type="NCBI Taxonomy" id="307507"/>
    <lineage>
        <taxon>Eukaryota</taxon>
        <taxon>Viridiplantae</taxon>
        <taxon>Chlorophyta</taxon>
        <taxon>core chlorophytes</taxon>
        <taxon>Chlorophyceae</taxon>
        <taxon>CS clade</taxon>
        <taxon>Sphaeropleales</taxon>
        <taxon>Selenastraceae</taxon>
        <taxon>Raphidocelis</taxon>
    </lineage>
</organism>
<name>A0A2V0PGY3_9CHLO</name>
<feature type="region of interest" description="Disordered" evidence="1">
    <location>
        <begin position="187"/>
        <end position="214"/>
    </location>
</feature>
<dbReference type="Proteomes" id="UP000247498">
    <property type="component" value="Unassembled WGS sequence"/>
</dbReference>
<dbReference type="InParanoid" id="A0A2V0PGY3"/>